<gene>
    <name evidence="5" type="ORF">A3A02_02820</name>
</gene>
<feature type="coiled-coil region" evidence="1">
    <location>
        <begin position="77"/>
        <end position="174"/>
    </location>
</feature>
<reference evidence="5 6" key="1">
    <citation type="journal article" date="2016" name="Nat. Commun.">
        <title>Thousands of microbial genomes shed light on interconnected biogeochemical processes in an aquifer system.</title>
        <authorList>
            <person name="Anantharaman K."/>
            <person name="Brown C.T."/>
            <person name="Hug L.A."/>
            <person name="Sharon I."/>
            <person name="Castelle C.J."/>
            <person name="Probst A.J."/>
            <person name="Thomas B.C."/>
            <person name="Singh A."/>
            <person name="Wilkins M.J."/>
            <person name="Karaoz U."/>
            <person name="Brodie E.L."/>
            <person name="Williams K.H."/>
            <person name="Hubbard S.S."/>
            <person name="Banfield J.F."/>
        </authorList>
    </citation>
    <scope>NUCLEOTIDE SEQUENCE [LARGE SCALE GENOMIC DNA]</scope>
</reference>
<feature type="compositionally biased region" description="Acidic residues" evidence="2">
    <location>
        <begin position="287"/>
        <end position="307"/>
    </location>
</feature>
<keyword evidence="3" id="KW-0732">Signal</keyword>
<dbReference type="Proteomes" id="UP000177376">
    <property type="component" value="Unassembled WGS sequence"/>
</dbReference>
<feature type="signal peptide" evidence="3">
    <location>
        <begin position="1"/>
        <end position="25"/>
    </location>
</feature>
<evidence type="ECO:0000313" key="5">
    <source>
        <dbReference type="EMBL" id="OGY52391.1"/>
    </source>
</evidence>
<evidence type="ECO:0000256" key="1">
    <source>
        <dbReference type="SAM" id="Coils"/>
    </source>
</evidence>
<name>A0A1G1YJD8_9BACT</name>
<keyword evidence="1" id="KW-0175">Coiled coil</keyword>
<feature type="chain" id="PRO_5009581564" description="DUF5667 domain-containing protein" evidence="3">
    <location>
        <begin position="26"/>
        <end position="322"/>
    </location>
</feature>
<accession>A0A1G1YJD8</accession>
<evidence type="ECO:0000259" key="4">
    <source>
        <dbReference type="Pfam" id="PF18915"/>
    </source>
</evidence>
<dbReference type="EMBL" id="MHIM01000020">
    <property type="protein sequence ID" value="OGY52391.1"/>
    <property type="molecule type" value="Genomic_DNA"/>
</dbReference>
<feature type="domain" description="DUF5667" evidence="4">
    <location>
        <begin position="51"/>
        <end position="161"/>
    </location>
</feature>
<comment type="caution">
    <text evidence="5">The sequence shown here is derived from an EMBL/GenBank/DDBJ whole genome shotgun (WGS) entry which is preliminary data.</text>
</comment>
<dbReference type="InterPro" id="IPR043725">
    <property type="entry name" value="DUF5667"/>
</dbReference>
<organism evidence="5 6">
    <name type="scientific">Candidatus Buchananbacteria bacterium RIFCSPLOWO2_01_FULL_39_33</name>
    <dbReference type="NCBI Taxonomy" id="1797543"/>
    <lineage>
        <taxon>Bacteria</taxon>
        <taxon>Candidatus Buchananiibacteriota</taxon>
    </lineage>
</organism>
<evidence type="ECO:0000256" key="3">
    <source>
        <dbReference type="SAM" id="SignalP"/>
    </source>
</evidence>
<proteinExistence type="predicted"/>
<evidence type="ECO:0000313" key="6">
    <source>
        <dbReference type="Proteomes" id="UP000177376"/>
    </source>
</evidence>
<dbReference type="AlphaFoldDB" id="A0A1G1YJD8"/>
<dbReference type="Pfam" id="PF18915">
    <property type="entry name" value="DUF5667"/>
    <property type="match status" value="1"/>
</dbReference>
<sequence>MRKFLIFPIIVVLALTFLSVSAVLAQNSTSTDEATLDENVTAEDLDITDPKILPDSPWYGLKKLWENIQEIFTFNPLENAKLQLQRANQRILEAQKLAEKTGNDEAFGRVIENYQRQIEKIEKRLDKLVQKRDAKVDKFIDKFAEYQIKHRKILEKLEEIKPDLADEIEAIKDSNLEKLSKVLSAEDKARIEEIINTALENIPGSNLKNLKNLEILEALEEKVPEQAKEAIRQAQANALKRFKQDLTNIPDSSRSEEVEQYIKKIKGDKGKMREIIKQLGDLKNLADDEADNQDNDSDEAADDDTSADNDNANTNTNTESQD</sequence>
<evidence type="ECO:0000256" key="2">
    <source>
        <dbReference type="SAM" id="MobiDB-lite"/>
    </source>
</evidence>
<feature type="compositionally biased region" description="Low complexity" evidence="2">
    <location>
        <begin position="308"/>
        <end position="322"/>
    </location>
</feature>
<feature type="region of interest" description="Disordered" evidence="2">
    <location>
        <begin position="281"/>
        <end position="322"/>
    </location>
</feature>
<protein>
    <recommendedName>
        <fullName evidence="4">DUF5667 domain-containing protein</fullName>
    </recommendedName>
</protein>